<feature type="transmembrane region" description="Helical" evidence="1">
    <location>
        <begin position="96"/>
        <end position="117"/>
    </location>
</feature>
<feature type="transmembrane region" description="Helical" evidence="1">
    <location>
        <begin position="269"/>
        <end position="286"/>
    </location>
</feature>
<gene>
    <name evidence="3" type="ORF">I5731_04305</name>
</gene>
<keyword evidence="1" id="KW-0472">Membrane</keyword>
<keyword evidence="4" id="KW-1185">Reference proteome</keyword>
<comment type="caution">
    <text evidence="3">The sequence shown here is derived from an EMBL/GenBank/DDBJ whole genome shotgun (WGS) entry which is preliminary data.</text>
</comment>
<evidence type="ECO:0000256" key="1">
    <source>
        <dbReference type="SAM" id="Phobius"/>
    </source>
</evidence>
<feature type="transmembrane region" description="Helical" evidence="1">
    <location>
        <begin position="247"/>
        <end position="263"/>
    </location>
</feature>
<feature type="transmembrane region" description="Helical" evidence="1">
    <location>
        <begin position="69"/>
        <end position="90"/>
    </location>
</feature>
<dbReference type="PANTHER" id="PTHR22911">
    <property type="entry name" value="ACYL-MALONYL CONDENSING ENZYME-RELATED"/>
    <property type="match status" value="1"/>
</dbReference>
<feature type="transmembrane region" description="Helical" evidence="1">
    <location>
        <begin position="124"/>
        <end position="142"/>
    </location>
</feature>
<dbReference type="RefSeq" id="WP_197310113.1">
    <property type="nucleotide sequence ID" value="NZ_JADZLT010000040.1"/>
</dbReference>
<feature type="transmembrane region" description="Helical" evidence="1">
    <location>
        <begin position="179"/>
        <end position="199"/>
    </location>
</feature>
<dbReference type="Proteomes" id="UP000631694">
    <property type="component" value="Unassembled WGS sequence"/>
</dbReference>
<protein>
    <submittedName>
        <fullName evidence="3">DMT family transporter</fullName>
    </submittedName>
</protein>
<keyword evidence="1" id="KW-0812">Transmembrane</keyword>
<feature type="transmembrane region" description="Helical" evidence="1">
    <location>
        <begin position="148"/>
        <end position="167"/>
    </location>
</feature>
<organism evidence="3 4">
    <name type="scientific">Methylobrevis albus</name>
    <dbReference type="NCBI Taxonomy" id="2793297"/>
    <lineage>
        <taxon>Bacteria</taxon>
        <taxon>Pseudomonadati</taxon>
        <taxon>Pseudomonadota</taxon>
        <taxon>Alphaproteobacteria</taxon>
        <taxon>Hyphomicrobiales</taxon>
        <taxon>Pleomorphomonadaceae</taxon>
        <taxon>Methylobrevis</taxon>
    </lineage>
</organism>
<dbReference type="GO" id="GO:0016020">
    <property type="term" value="C:membrane"/>
    <property type="evidence" value="ECO:0007669"/>
    <property type="project" value="InterPro"/>
</dbReference>
<keyword evidence="1" id="KW-1133">Transmembrane helix</keyword>
<dbReference type="Pfam" id="PF00892">
    <property type="entry name" value="EamA"/>
    <property type="match status" value="2"/>
</dbReference>
<feature type="transmembrane region" description="Helical" evidence="1">
    <location>
        <begin position="7"/>
        <end position="23"/>
    </location>
</feature>
<evidence type="ECO:0000259" key="2">
    <source>
        <dbReference type="Pfam" id="PF00892"/>
    </source>
</evidence>
<dbReference type="EMBL" id="JADZLT010000040">
    <property type="protein sequence ID" value="MBH0237036.1"/>
    <property type="molecule type" value="Genomic_DNA"/>
</dbReference>
<feature type="transmembrane region" description="Helical" evidence="1">
    <location>
        <begin position="43"/>
        <end position="62"/>
    </location>
</feature>
<dbReference type="AlphaFoldDB" id="A0A931I139"/>
<proteinExistence type="predicted"/>
<reference evidence="3" key="1">
    <citation type="submission" date="2020-12" db="EMBL/GenBank/DDBJ databases">
        <title>Methylobrevis albus sp. nov., isolated from fresh water lack sediment.</title>
        <authorList>
            <person name="Zou Q."/>
        </authorList>
    </citation>
    <scope>NUCLEOTIDE SEQUENCE</scope>
    <source>
        <strain evidence="3">L22</strain>
    </source>
</reference>
<name>A0A931I139_9HYPH</name>
<evidence type="ECO:0000313" key="4">
    <source>
        <dbReference type="Proteomes" id="UP000631694"/>
    </source>
</evidence>
<dbReference type="InterPro" id="IPR000620">
    <property type="entry name" value="EamA_dom"/>
</dbReference>
<feature type="transmembrane region" description="Helical" evidence="1">
    <location>
        <begin position="211"/>
        <end position="235"/>
    </location>
</feature>
<dbReference type="InterPro" id="IPR037185">
    <property type="entry name" value="EmrE-like"/>
</dbReference>
<feature type="domain" description="EamA" evidence="2">
    <location>
        <begin position="9"/>
        <end position="141"/>
    </location>
</feature>
<accession>A0A931I139</accession>
<dbReference type="PANTHER" id="PTHR22911:SF103">
    <property type="entry name" value="BLR2811 PROTEIN"/>
    <property type="match status" value="1"/>
</dbReference>
<dbReference type="SUPFAM" id="SSF103481">
    <property type="entry name" value="Multidrug resistance efflux transporter EmrE"/>
    <property type="match status" value="2"/>
</dbReference>
<feature type="domain" description="EamA" evidence="2">
    <location>
        <begin position="152"/>
        <end position="280"/>
    </location>
</feature>
<sequence>MSTLRETLRGIIAMLVASAAFIANDTFAKLASEDLGLGQIMLVRGLIASVVVLTIAGLSGAFTHWRQHVSALLAWRTLGEVLATLLYLVALFNMPIANSTAIMQAVPLVMTAAGAIFLKEVVGWRRWAAVLVGFAGILLIVRPGPEGFNIYAVIALAAMFAVALRDLLTRRMALTVPTLFVASVTIVTVTIVGGVLAVAETAQGLPMVAMTMHHFVLLAAAAACVIVAYVLIVVAMRNGEVATVAQFRYAQVLWAIVAGFLIWGQIPDMPTLIGIAIVVCTGIYTVHRERVRARDHLRAAANPAP</sequence>
<evidence type="ECO:0000313" key="3">
    <source>
        <dbReference type="EMBL" id="MBH0237036.1"/>
    </source>
</evidence>